<evidence type="ECO:0000313" key="4">
    <source>
        <dbReference type="EMBL" id="TCL32805.1"/>
    </source>
</evidence>
<comment type="caution">
    <text evidence="4">The sequence shown here is derived from an EMBL/GenBank/DDBJ whole genome shotgun (WGS) entry which is preliminary data.</text>
</comment>
<name>A0A4R1PN87_9GAMM</name>
<evidence type="ECO:0000313" key="5">
    <source>
        <dbReference type="Proteomes" id="UP000295169"/>
    </source>
</evidence>
<dbReference type="Gene3D" id="1.20.120.1220">
    <property type="match status" value="1"/>
</dbReference>
<sequence length="172" mass="18584">MSSDNLLIVVVLLALLGCAVVVDVCRHRIPNSLVLIGMVLSLLCQFSLTGMNGLISCWLGVLVGFGLFLPFYSLGGMAAGDVKLMAMAGGFLGPMATIFAVALTLIVGTIFGLSTLLYKKQLFRLVQRYWAMASLRTYIAPQADDAARQRFPYAIAIFTGVLISLFWQPFGP</sequence>
<feature type="transmembrane region" description="Helical" evidence="2">
    <location>
        <begin position="55"/>
        <end position="75"/>
    </location>
</feature>
<dbReference type="GO" id="GO:0006465">
    <property type="term" value="P:signal peptide processing"/>
    <property type="evidence" value="ECO:0007669"/>
    <property type="project" value="TreeGrafter"/>
</dbReference>
<keyword evidence="2" id="KW-0812">Transmembrane</keyword>
<accession>A0A4R1PN87</accession>
<dbReference type="AlphaFoldDB" id="A0A4R1PN87"/>
<dbReference type="Proteomes" id="UP000295169">
    <property type="component" value="Unassembled WGS sequence"/>
</dbReference>
<dbReference type="PANTHER" id="PTHR30487:SF0">
    <property type="entry name" value="PREPILIN LEADER PEPTIDASE_N-METHYLTRANSFERASE-RELATED"/>
    <property type="match status" value="1"/>
</dbReference>
<dbReference type="InterPro" id="IPR000045">
    <property type="entry name" value="Prepilin_IV_endopep_pep"/>
</dbReference>
<keyword evidence="2" id="KW-0472">Membrane</keyword>
<protein>
    <submittedName>
        <fullName evidence="4">Prepilin peptidase CpaA</fullName>
    </submittedName>
</protein>
<dbReference type="PANTHER" id="PTHR30487">
    <property type="entry name" value="TYPE 4 PREPILIN-LIKE PROTEINS LEADER PEPTIDE-PROCESSING ENZYME"/>
    <property type="match status" value="1"/>
</dbReference>
<gene>
    <name evidence="4" type="ORF">EV691_10658</name>
</gene>
<comment type="similarity">
    <text evidence="1">Belongs to the peptidase A24 family.</text>
</comment>
<evidence type="ECO:0000256" key="2">
    <source>
        <dbReference type="SAM" id="Phobius"/>
    </source>
</evidence>
<organism evidence="4 5">
    <name type="scientific">Azotobacter chroococcum</name>
    <dbReference type="NCBI Taxonomy" id="353"/>
    <lineage>
        <taxon>Bacteria</taxon>
        <taxon>Pseudomonadati</taxon>
        <taxon>Pseudomonadota</taxon>
        <taxon>Gammaproteobacteria</taxon>
        <taxon>Pseudomonadales</taxon>
        <taxon>Pseudomonadaceae</taxon>
        <taxon>Azotobacter</taxon>
    </lineage>
</organism>
<dbReference type="InterPro" id="IPR050882">
    <property type="entry name" value="Prepilin_peptidase/N-MTase"/>
</dbReference>
<feature type="transmembrane region" description="Helical" evidence="2">
    <location>
        <begin position="95"/>
        <end position="118"/>
    </location>
</feature>
<feature type="transmembrane region" description="Helical" evidence="2">
    <location>
        <begin position="151"/>
        <end position="170"/>
    </location>
</feature>
<evidence type="ECO:0000256" key="1">
    <source>
        <dbReference type="ARBA" id="ARBA00005801"/>
    </source>
</evidence>
<dbReference type="GO" id="GO:0004190">
    <property type="term" value="F:aspartic-type endopeptidase activity"/>
    <property type="evidence" value="ECO:0007669"/>
    <property type="project" value="InterPro"/>
</dbReference>
<reference evidence="4 5" key="1">
    <citation type="submission" date="2019-03" db="EMBL/GenBank/DDBJ databases">
        <title>Genomic Encyclopedia of Type Strains, Phase IV (KMG-IV): sequencing the most valuable type-strain genomes for metagenomic binning, comparative biology and taxonomic classification.</title>
        <authorList>
            <person name="Goeker M."/>
        </authorList>
    </citation>
    <scope>NUCLEOTIDE SEQUENCE [LARGE SCALE GENOMIC DNA]</scope>
    <source>
        <strain evidence="4 5">DSM 2286</strain>
    </source>
</reference>
<dbReference type="Pfam" id="PF01478">
    <property type="entry name" value="Peptidase_A24"/>
    <property type="match status" value="1"/>
</dbReference>
<dbReference type="EMBL" id="SMMU01000006">
    <property type="protein sequence ID" value="TCL32805.1"/>
    <property type="molecule type" value="Genomic_DNA"/>
</dbReference>
<keyword evidence="2" id="KW-1133">Transmembrane helix</keyword>
<proteinExistence type="inferred from homology"/>
<feature type="transmembrane region" description="Helical" evidence="2">
    <location>
        <begin position="31"/>
        <end position="48"/>
    </location>
</feature>
<dbReference type="RefSeq" id="WP_131301888.1">
    <property type="nucleotide sequence ID" value="NZ_JBHLST010000009.1"/>
</dbReference>
<evidence type="ECO:0000259" key="3">
    <source>
        <dbReference type="Pfam" id="PF01478"/>
    </source>
</evidence>
<dbReference type="GO" id="GO:0005886">
    <property type="term" value="C:plasma membrane"/>
    <property type="evidence" value="ECO:0007669"/>
    <property type="project" value="TreeGrafter"/>
</dbReference>
<feature type="domain" description="Prepilin type IV endopeptidase peptidase" evidence="3">
    <location>
        <begin position="11"/>
        <end position="113"/>
    </location>
</feature>